<organism evidence="2">
    <name type="scientific">marine sediment metagenome</name>
    <dbReference type="NCBI Taxonomy" id="412755"/>
    <lineage>
        <taxon>unclassified sequences</taxon>
        <taxon>metagenomes</taxon>
        <taxon>ecological metagenomes</taxon>
    </lineage>
</organism>
<gene>
    <name evidence="2" type="ORF">S01H1_08034</name>
</gene>
<evidence type="ECO:0000313" key="2">
    <source>
        <dbReference type="EMBL" id="GAF73354.1"/>
    </source>
</evidence>
<proteinExistence type="predicted"/>
<evidence type="ECO:0000256" key="1">
    <source>
        <dbReference type="SAM" id="MobiDB-lite"/>
    </source>
</evidence>
<name>X0RX08_9ZZZZ</name>
<comment type="caution">
    <text evidence="2">The sequence shown here is derived from an EMBL/GenBank/DDBJ whole genome shotgun (WGS) entry which is preliminary data.</text>
</comment>
<dbReference type="AlphaFoldDB" id="X0RX08"/>
<feature type="region of interest" description="Disordered" evidence="1">
    <location>
        <begin position="63"/>
        <end position="85"/>
    </location>
</feature>
<dbReference type="EMBL" id="BARS01004122">
    <property type="protein sequence ID" value="GAF73354.1"/>
    <property type="molecule type" value="Genomic_DNA"/>
</dbReference>
<reference evidence="2" key="1">
    <citation type="journal article" date="2014" name="Front. Microbiol.">
        <title>High frequency of phylogenetically diverse reductive dehalogenase-homologous genes in deep subseafloor sedimentary metagenomes.</title>
        <authorList>
            <person name="Kawai M."/>
            <person name="Futagami T."/>
            <person name="Toyoda A."/>
            <person name="Takaki Y."/>
            <person name="Nishi S."/>
            <person name="Hori S."/>
            <person name="Arai W."/>
            <person name="Tsubouchi T."/>
            <person name="Morono Y."/>
            <person name="Uchiyama I."/>
            <person name="Ito T."/>
            <person name="Fujiyama A."/>
            <person name="Inagaki F."/>
            <person name="Takami H."/>
        </authorList>
    </citation>
    <scope>NUCLEOTIDE SEQUENCE</scope>
    <source>
        <strain evidence="2">Expedition CK06-06</strain>
    </source>
</reference>
<feature type="non-terminal residue" evidence="2">
    <location>
        <position position="257"/>
    </location>
</feature>
<protein>
    <submittedName>
        <fullName evidence="2">Uncharacterized protein</fullName>
    </submittedName>
</protein>
<sequence length="257" mass="28834">MKFKDYDDDLLVELIARGEMSHAEIAERVGLARSTVGMIARGQTRTDLQDKINTRIRSCLVERRLRPSRPPGETGGPATSRRRPTKDYDDDLLVELIARGEMSHAQIGERIGLDRSTVGLIARGENRPDLQGRINTRMRNCLADKRRRPNQCLGETGGAAAVRHGCRSKHYDDDLLVELIARGDMSRARIGERLGLSGTMVGKIINGQSRRDLLPRIAAMARGIRQESHRLGARWLRGLLIRHIRDGMEGTGEFARR</sequence>
<accession>X0RX08</accession>